<evidence type="ECO:0000256" key="8">
    <source>
        <dbReference type="SAM" id="Phobius"/>
    </source>
</evidence>
<evidence type="ECO:0000256" key="9">
    <source>
        <dbReference type="SAM" id="SignalP"/>
    </source>
</evidence>
<keyword evidence="12" id="KW-1185">Reference proteome</keyword>
<dbReference type="PANTHER" id="PTHR22907">
    <property type="entry name" value="GH04558P"/>
    <property type="match status" value="1"/>
</dbReference>
<feature type="signal peptide" evidence="9">
    <location>
        <begin position="1"/>
        <end position="20"/>
    </location>
</feature>
<feature type="transmembrane region" description="Helical" evidence="8">
    <location>
        <begin position="381"/>
        <end position="405"/>
    </location>
</feature>
<evidence type="ECO:0000313" key="11">
    <source>
        <dbReference type="EMBL" id="CDW56144.1"/>
    </source>
</evidence>
<evidence type="ECO:0000256" key="1">
    <source>
        <dbReference type="ARBA" id="ARBA00004251"/>
    </source>
</evidence>
<keyword evidence="5 9" id="KW-0732">Signal</keyword>
<dbReference type="InterPro" id="IPR056953">
    <property type="entry name" value="CUT_N"/>
</dbReference>
<dbReference type="PROSITE" id="PS51034">
    <property type="entry name" value="ZP_2"/>
    <property type="match status" value="1"/>
</dbReference>
<dbReference type="PANTHER" id="PTHR22907:SF59">
    <property type="entry name" value="CUTICLIN-LIKE PROTEIN 19"/>
    <property type="match status" value="1"/>
</dbReference>
<keyword evidence="2" id="KW-0193">Cuticle</keyword>
<gene>
    <name evidence="11" type="ORF">TTRE_0000441901</name>
</gene>
<dbReference type="AlphaFoldDB" id="A0A077Z8T7"/>
<comment type="subcellular location">
    <subcellularLocation>
        <location evidence="1">Cell membrane</location>
        <topology evidence="1">Single-pass type I membrane protein</topology>
    </subcellularLocation>
</comment>
<proteinExistence type="predicted"/>
<dbReference type="InterPro" id="IPR057475">
    <property type="entry name" value="CUT_C"/>
</dbReference>
<feature type="chain" id="PRO_5001728712" evidence="9">
    <location>
        <begin position="21"/>
        <end position="437"/>
    </location>
</feature>
<organism evidence="11 12">
    <name type="scientific">Trichuris trichiura</name>
    <name type="common">Whipworm</name>
    <name type="synonym">Trichocephalus trichiurus</name>
    <dbReference type="NCBI Taxonomy" id="36087"/>
    <lineage>
        <taxon>Eukaryota</taxon>
        <taxon>Metazoa</taxon>
        <taxon>Ecdysozoa</taxon>
        <taxon>Nematoda</taxon>
        <taxon>Enoplea</taxon>
        <taxon>Dorylaimia</taxon>
        <taxon>Trichinellida</taxon>
        <taxon>Trichuridae</taxon>
        <taxon>Trichuris</taxon>
    </lineage>
</organism>
<dbReference type="Pfam" id="PF25057">
    <property type="entry name" value="CUT_N"/>
    <property type="match status" value="1"/>
</dbReference>
<dbReference type="STRING" id="36087.A0A077Z8T7"/>
<dbReference type="GO" id="GO:0005886">
    <property type="term" value="C:plasma membrane"/>
    <property type="evidence" value="ECO:0007669"/>
    <property type="project" value="UniProtKB-SubCell"/>
</dbReference>
<reference evidence="11" key="2">
    <citation type="submission" date="2014-03" db="EMBL/GenBank/DDBJ databases">
        <title>The whipworm genome and dual-species transcriptomics of an intimate host-pathogen interaction.</title>
        <authorList>
            <person name="Foth B.J."/>
            <person name="Tsai I.J."/>
            <person name="Reid A.J."/>
            <person name="Bancroft A.J."/>
            <person name="Nichol S."/>
            <person name="Tracey A."/>
            <person name="Holroyd N."/>
            <person name="Cotton J.A."/>
            <person name="Stanley E.J."/>
            <person name="Zarowiecki M."/>
            <person name="Liu J.Z."/>
            <person name="Huckvale T."/>
            <person name="Cooper P.J."/>
            <person name="Grencis R.K."/>
            <person name="Berriman M."/>
        </authorList>
    </citation>
    <scope>NUCLEOTIDE SEQUENCE [LARGE SCALE GENOMIC DNA]</scope>
</reference>
<dbReference type="EMBL" id="HG806012">
    <property type="protein sequence ID" value="CDW56144.1"/>
    <property type="molecule type" value="Genomic_DNA"/>
</dbReference>
<evidence type="ECO:0000256" key="2">
    <source>
        <dbReference type="ARBA" id="ARBA00022460"/>
    </source>
</evidence>
<evidence type="ECO:0000256" key="3">
    <source>
        <dbReference type="ARBA" id="ARBA00022475"/>
    </source>
</evidence>
<accession>A0A077Z8T7</accession>
<feature type="domain" description="ZP" evidence="10">
    <location>
        <begin position="35"/>
        <end position="298"/>
    </location>
</feature>
<reference evidence="11" key="1">
    <citation type="submission" date="2014-01" db="EMBL/GenBank/DDBJ databases">
        <authorList>
            <person name="Aslett M."/>
        </authorList>
    </citation>
    <scope>NUCLEOTIDE SEQUENCE</scope>
</reference>
<keyword evidence="7 8" id="KW-0472">Membrane</keyword>
<dbReference type="InterPro" id="IPR051962">
    <property type="entry name" value="Cuticlin"/>
</dbReference>
<keyword evidence="6 8" id="KW-1133">Transmembrane helix</keyword>
<evidence type="ECO:0000313" key="12">
    <source>
        <dbReference type="Proteomes" id="UP000030665"/>
    </source>
</evidence>
<keyword evidence="4 8" id="KW-0812">Transmembrane</keyword>
<keyword evidence="3" id="KW-1003">Cell membrane</keyword>
<protein>
    <submittedName>
        <fullName evidence="11">Protein cbg</fullName>
    </submittedName>
</protein>
<evidence type="ECO:0000256" key="4">
    <source>
        <dbReference type="ARBA" id="ARBA00022692"/>
    </source>
</evidence>
<dbReference type="SMART" id="SM00241">
    <property type="entry name" value="ZP"/>
    <property type="match status" value="1"/>
</dbReference>
<sequence>MPHWALFILTGLLALFFTSAATSFGNSISSEPLVECRERNIKISLRTGQPFQGRMFIRGNSQRAECSKDFARHPGVDNKTNIEMVMDYNACGTERIRSLSPKGVTYASTVVVQFHPIFITHGDRSFHIRCFYAELDTTVTSQFEVGKIPTTAIEMMMDPPKCSYTVRSNSFNGPVVRSAKVGDEVFHRWECAGNNGKADRCKPNRYRVKVKISEIYGMLVHSCYVEDQQGRNTEIVDSDGCSKDRDLLPDLLYNNDLGLAYAKTEVFKYPDYSFVHFKCQIKICNKLNDGCQSLSPPVCSNRREDRLRKRAITTKLRDSGQAINIDVITPDILVIDSEVESTSAEQQDDKKEKAKQPFHRRWFESEFNSSEELSFTCSNQYIIFCSMISILSLLVAGTCLALYCYMRKTCLARHSSDEAVRYYFTTSSVDQLTKRAG</sequence>
<dbReference type="InterPro" id="IPR001507">
    <property type="entry name" value="ZP_dom"/>
</dbReference>
<evidence type="ECO:0000256" key="7">
    <source>
        <dbReference type="ARBA" id="ARBA00023136"/>
    </source>
</evidence>
<evidence type="ECO:0000256" key="5">
    <source>
        <dbReference type="ARBA" id="ARBA00022729"/>
    </source>
</evidence>
<dbReference type="OrthoDB" id="6139674at2759"/>
<name>A0A077Z8T7_TRITR</name>
<dbReference type="Proteomes" id="UP000030665">
    <property type="component" value="Unassembled WGS sequence"/>
</dbReference>
<dbReference type="Pfam" id="PF25301">
    <property type="entry name" value="CUT_C"/>
    <property type="match status" value="1"/>
</dbReference>
<evidence type="ECO:0000256" key="6">
    <source>
        <dbReference type="ARBA" id="ARBA00022989"/>
    </source>
</evidence>
<dbReference type="GO" id="GO:0042302">
    <property type="term" value="F:structural constituent of cuticle"/>
    <property type="evidence" value="ECO:0007669"/>
    <property type="project" value="UniProtKB-KW"/>
</dbReference>
<evidence type="ECO:0000259" key="10">
    <source>
        <dbReference type="PROSITE" id="PS51034"/>
    </source>
</evidence>